<dbReference type="PANTHER" id="PTHR34203:SF15">
    <property type="entry name" value="SLL1173 PROTEIN"/>
    <property type="match status" value="1"/>
</dbReference>
<dbReference type="GO" id="GO:0008168">
    <property type="term" value="F:methyltransferase activity"/>
    <property type="evidence" value="ECO:0007669"/>
    <property type="project" value="UniProtKB-KW"/>
</dbReference>
<keyword evidence="1" id="KW-0472">Membrane</keyword>
<dbReference type="KEGG" id="siy:YG5714_0614"/>
<proteinExistence type="predicted"/>
<keyword evidence="1" id="KW-0812">Transmembrane</keyword>
<dbReference type="Pfam" id="PF05050">
    <property type="entry name" value="Methyltransf_21"/>
    <property type="match status" value="1"/>
</dbReference>
<feature type="domain" description="Methyltransferase FkbM" evidence="2">
    <location>
        <begin position="153"/>
        <end position="288"/>
    </location>
</feature>
<feature type="transmembrane region" description="Helical" evidence="1">
    <location>
        <begin position="21"/>
        <end position="39"/>
    </location>
</feature>
<dbReference type="InterPro" id="IPR029063">
    <property type="entry name" value="SAM-dependent_MTases_sf"/>
</dbReference>
<sequence length="322" mass="37676">MIRNIGNIFRNIGNIYRIYKLYFKNISPLVWLSLFSIMPRSVLNKKQFTTVTVKFKNNIEIHIPLITLFNLFFILYKYPHIKIEDDGIHISEDIIPLTEINWGINAYLQGWRFRNGIWQFNDIKLKHIIFTAIEVFNEKIYYFNEIKDKSVVDVGAGIGDSAIYFAKEGAKKVIALEPLPSVYNEAKDNIALNNLKEKIILLNAALGVTKGKIKVPRNYNIYKSFNYRANDFGDTLIDVVTLNDVLKCIDQPYLLKMDCEGCEYDIITKDYENVRKFDNIIFEFHYPKLKSRIINILSKDFTCDIIRSSNVDMMFKCVRSRQ</sequence>
<name>C3NBC6_SACI7</name>
<gene>
    <name evidence="3" type="ordered locus">YG5714_0614</name>
</gene>
<protein>
    <submittedName>
        <fullName evidence="3">Methyltransferase FkbM family</fullName>
    </submittedName>
</protein>
<dbReference type="Gene3D" id="3.40.50.150">
    <property type="entry name" value="Vaccinia Virus protein VP39"/>
    <property type="match status" value="1"/>
</dbReference>
<dbReference type="NCBIfam" id="TIGR01444">
    <property type="entry name" value="fkbM_fam"/>
    <property type="match status" value="1"/>
</dbReference>
<accession>C3NBC6</accession>
<dbReference type="EMBL" id="CP001403">
    <property type="protein sequence ID" value="ACP44911.1"/>
    <property type="molecule type" value="Genomic_DNA"/>
</dbReference>
<dbReference type="InterPro" id="IPR052514">
    <property type="entry name" value="SAM-dependent_MTase"/>
</dbReference>
<evidence type="ECO:0000313" key="4">
    <source>
        <dbReference type="Proteomes" id="UP000002308"/>
    </source>
</evidence>
<keyword evidence="3" id="KW-0489">Methyltransferase</keyword>
<dbReference type="SUPFAM" id="SSF53335">
    <property type="entry name" value="S-adenosyl-L-methionine-dependent methyltransferases"/>
    <property type="match status" value="1"/>
</dbReference>
<keyword evidence="1" id="KW-1133">Transmembrane helix</keyword>
<reference evidence="3 4" key="1">
    <citation type="journal article" date="2009" name="Proc. Natl. Acad. Sci. U.S.A.">
        <title>Biogeography of the Sulfolobus islandicus pan-genome.</title>
        <authorList>
            <person name="Reno M.L."/>
            <person name="Held N.L."/>
            <person name="Fields C.J."/>
            <person name="Burke P.V."/>
            <person name="Whitaker R.J."/>
        </authorList>
    </citation>
    <scope>NUCLEOTIDE SEQUENCE [LARGE SCALE GENOMIC DNA]</scope>
    <source>
        <strain evidence="4">Y.G.57.14 / Yellowstone #1</strain>
    </source>
</reference>
<evidence type="ECO:0000313" key="3">
    <source>
        <dbReference type="EMBL" id="ACP44911.1"/>
    </source>
</evidence>
<dbReference type="CDD" id="cd02440">
    <property type="entry name" value="AdoMet_MTases"/>
    <property type="match status" value="1"/>
</dbReference>
<dbReference type="GO" id="GO:0032259">
    <property type="term" value="P:methylation"/>
    <property type="evidence" value="ECO:0007669"/>
    <property type="project" value="UniProtKB-KW"/>
</dbReference>
<dbReference type="Proteomes" id="UP000002308">
    <property type="component" value="Chromosome"/>
</dbReference>
<organism evidence="3 4">
    <name type="scientific">Saccharolobus islandicus (strain Y.G.57.14 / Yellowstone #1)</name>
    <name type="common">Sulfolobus islandicus</name>
    <dbReference type="NCBI Taxonomy" id="439386"/>
    <lineage>
        <taxon>Archaea</taxon>
        <taxon>Thermoproteota</taxon>
        <taxon>Thermoprotei</taxon>
        <taxon>Sulfolobales</taxon>
        <taxon>Sulfolobaceae</taxon>
        <taxon>Saccharolobus</taxon>
    </lineage>
</organism>
<dbReference type="InterPro" id="IPR006342">
    <property type="entry name" value="FkbM_mtfrase"/>
</dbReference>
<keyword evidence="3" id="KW-0808">Transferase</keyword>
<dbReference type="AlphaFoldDB" id="C3NBC6"/>
<dbReference type="GeneID" id="7807395"/>
<evidence type="ECO:0000259" key="2">
    <source>
        <dbReference type="Pfam" id="PF05050"/>
    </source>
</evidence>
<evidence type="ECO:0000256" key="1">
    <source>
        <dbReference type="SAM" id="Phobius"/>
    </source>
</evidence>
<dbReference type="RefSeq" id="WP_012715740.1">
    <property type="nucleotide sequence ID" value="NC_012622.1"/>
</dbReference>
<dbReference type="PANTHER" id="PTHR34203">
    <property type="entry name" value="METHYLTRANSFERASE, FKBM FAMILY PROTEIN"/>
    <property type="match status" value="1"/>
</dbReference>
<dbReference type="HOGENOM" id="CLU_063181_0_0_2"/>
<feature type="transmembrane region" description="Helical" evidence="1">
    <location>
        <begin position="59"/>
        <end position="76"/>
    </location>
</feature>